<dbReference type="KEGG" id="paek:D3873_02105"/>
<organism evidence="1 2">
    <name type="scientific">Paenisporosarcina cavernae</name>
    <dbReference type="NCBI Taxonomy" id="2320858"/>
    <lineage>
        <taxon>Bacteria</taxon>
        <taxon>Bacillati</taxon>
        <taxon>Bacillota</taxon>
        <taxon>Bacilli</taxon>
        <taxon>Bacillales</taxon>
        <taxon>Caryophanaceae</taxon>
        <taxon>Paenisporosarcina</taxon>
    </lineage>
</organism>
<dbReference type="InterPro" id="IPR038666">
    <property type="entry name" value="SSP1_head-tail_sf"/>
</dbReference>
<proteinExistence type="predicted"/>
<dbReference type="Pfam" id="PF05521">
    <property type="entry name" value="Phage_HCP"/>
    <property type="match status" value="1"/>
</dbReference>
<keyword evidence="2" id="KW-1185">Reference proteome</keyword>
<dbReference type="Gene3D" id="2.40.10.270">
    <property type="entry name" value="Bacteriophage SPP1 head-tail adaptor protein"/>
    <property type="match status" value="1"/>
</dbReference>
<dbReference type="InterPro" id="IPR008767">
    <property type="entry name" value="Phage_SPP1_head-tail_adaptor"/>
</dbReference>
<dbReference type="AlphaFoldDB" id="A0A385YSU5"/>
<gene>
    <name evidence="1" type="ORF">D3873_02105</name>
</gene>
<evidence type="ECO:0000313" key="1">
    <source>
        <dbReference type="EMBL" id="AYC28722.1"/>
    </source>
</evidence>
<dbReference type="EMBL" id="CP032418">
    <property type="protein sequence ID" value="AYC28722.1"/>
    <property type="molecule type" value="Genomic_DNA"/>
</dbReference>
<accession>A0A385YSU5</accession>
<sequence length="114" mass="12823">MGGRNSVHSNEYPHQVTFLEQTKIPDGSGGYEIVWKAVLTISAFMDTPSSGEIFQAQQLQNPLDRNLYYSYRTDIHENMRCAFLAETYELVGKPQDQGGQHEVMKVSLKLVANG</sequence>
<reference evidence="2" key="1">
    <citation type="submission" date="2018-09" db="EMBL/GenBank/DDBJ databases">
        <authorList>
            <person name="Zhu H."/>
        </authorList>
    </citation>
    <scope>NUCLEOTIDE SEQUENCE [LARGE SCALE GENOMIC DNA]</scope>
    <source>
        <strain evidence="2">K2R23-3</strain>
    </source>
</reference>
<dbReference type="NCBIfam" id="TIGR01563">
    <property type="entry name" value="gp16_SPP1"/>
    <property type="match status" value="1"/>
</dbReference>
<evidence type="ECO:0000313" key="2">
    <source>
        <dbReference type="Proteomes" id="UP000265725"/>
    </source>
</evidence>
<protein>
    <submittedName>
        <fullName evidence="1">Head-tail adaptor protein</fullName>
    </submittedName>
</protein>
<dbReference type="Proteomes" id="UP000265725">
    <property type="component" value="Chromosome"/>
</dbReference>
<dbReference type="OrthoDB" id="2736471at2"/>
<name>A0A385YSU5_9BACL</name>